<evidence type="ECO:0000313" key="4">
    <source>
        <dbReference type="Proteomes" id="UP000216147"/>
    </source>
</evidence>
<dbReference type="Pfam" id="PF07858">
    <property type="entry name" value="LEH"/>
    <property type="match status" value="1"/>
</dbReference>
<reference evidence="3 4" key="1">
    <citation type="submission" date="2017-03" db="EMBL/GenBank/DDBJ databases">
        <title>Lifting the veil on microbial sulfur biogeochemistry in mining wastewaters.</title>
        <authorList>
            <person name="Kantor R.S."/>
            <person name="Colenbrander Nelson T."/>
            <person name="Marshall S."/>
            <person name="Bennett D."/>
            <person name="Apte S."/>
            <person name="Camacho D."/>
            <person name="Thomas B.C."/>
            <person name="Warren L.A."/>
            <person name="Banfield J.F."/>
        </authorList>
    </citation>
    <scope>NUCLEOTIDE SEQUENCE [LARGE SCALE GENOMIC DNA]</scope>
    <source>
        <strain evidence="3">32-68-21</strain>
    </source>
</reference>
<evidence type="ECO:0000256" key="1">
    <source>
        <dbReference type="SAM" id="MobiDB-lite"/>
    </source>
</evidence>
<dbReference type="InterPro" id="IPR013100">
    <property type="entry name" value="LEH"/>
</dbReference>
<gene>
    <name evidence="3" type="ORF">B7Y86_05790</name>
</gene>
<comment type="caution">
    <text evidence="3">The sequence shown here is derived from an EMBL/GenBank/DDBJ whole genome shotgun (WGS) entry which is preliminary data.</text>
</comment>
<dbReference type="AlphaFoldDB" id="A0A258HM01"/>
<organism evidence="3 4">
    <name type="scientific">Brevundimonas subvibrioides</name>
    <dbReference type="NCBI Taxonomy" id="74313"/>
    <lineage>
        <taxon>Bacteria</taxon>
        <taxon>Pseudomonadati</taxon>
        <taxon>Pseudomonadota</taxon>
        <taxon>Alphaproteobacteria</taxon>
        <taxon>Caulobacterales</taxon>
        <taxon>Caulobacteraceae</taxon>
        <taxon>Brevundimonas</taxon>
    </lineage>
</organism>
<accession>A0A258HM01</accession>
<dbReference type="Proteomes" id="UP000216147">
    <property type="component" value="Unassembled WGS sequence"/>
</dbReference>
<dbReference type="SUPFAM" id="SSF54427">
    <property type="entry name" value="NTF2-like"/>
    <property type="match status" value="1"/>
</dbReference>
<proteinExistence type="predicted"/>
<evidence type="ECO:0000259" key="2">
    <source>
        <dbReference type="Pfam" id="PF07858"/>
    </source>
</evidence>
<evidence type="ECO:0000313" key="3">
    <source>
        <dbReference type="EMBL" id="OYX57644.1"/>
    </source>
</evidence>
<name>A0A258HM01_9CAUL</name>
<sequence length="198" mass="21047">MPAWFAKVSAAPPFRVRGMAVIGSLISAPSGLDGGVAGGSVNPSKTAVGPRSKSGPPRPKTKENHAMKRAPIDIIGEFLDIWSAGPEPLEKAIRDLFRPDTEWVNMGLSKTVGADEALAMGAKFEAAMGYAKILVETLHIAAHGNVVLTERLDRLVAADGREIGAFAIAGIFELDDDGKLIRWRDYTDPSAIALIHGH</sequence>
<dbReference type="EMBL" id="NCEQ01000005">
    <property type="protein sequence ID" value="OYX57644.1"/>
    <property type="molecule type" value="Genomic_DNA"/>
</dbReference>
<protein>
    <recommendedName>
        <fullName evidence="2">Limonene-1,2-epoxide hydrolase domain-containing protein</fullName>
    </recommendedName>
</protein>
<dbReference type="Gene3D" id="3.10.450.50">
    <property type="match status" value="1"/>
</dbReference>
<feature type="region of interest" description="Disordered" evidence="1">
    <location>
        <begin position="36"/>
        <end position="66"/>
    </location>
</feature>
<feature type="domain" description="Limonene-1,2-epoxide hydrolase" evidence="2">
    <location>
        <begin position="90"/>
        <end position="189"/>
    </location>
</feature>
<dbReference type="InterPro" id="IPR032710">
    <property type="entry name" value="NTF2-like_dom_sf"/>
</dbReference>